<dbReference type="OrthoDB" id="3973106at2759"/>
<evidence type="ECO:0000313" key="1">
    <source>
        <dbReference type="EMBL" id="OBA26274.1"/>
    </source>
</evidence>
<gene>
    <name evidence="1" type="ORF">HANVADRAFT_53253</name>
</gene>
<protein>
    <submittedName>
        <fullName evidence="1">Uncharacterized protein</fullName>
    </submittedName>
</protein>
<proteinExistence type="predicted"/>
<organism evidence="1 2">
    <name type="scientific">Hanseniaspora valbyensis NRRL Y-1626</name>
    <dbReference type="NCBI Taxonomy" id="766949"/>
    <lineage>
        <taxon>Eukaryota</taxon>
        <taxon>Fungi</taxon>
        <taxon>Dikarya</taxon>
        <taxon>Ascomycota</taxon>
        <taxon>Saccharomycotina</taxon>
        <taxon>Saccharomycetes</taxon>
        <taxon>Saccharomycodales</taxon>
        <taxon>Saccharomycodaceae</taxon>
        <taxon>Hanseniaspora</taxon>
    </lineage>
</organism>
<comment type="caution">
    <text evidence="1">The sequence shown here is derived from an EMBL/GenBank/DDBJ whole genome shotgun (WGS) entry which is preliminary data.</text>
</comment>
<sequence length="436" mass="50435">MNNYKHLFSSMDITADKPNTIESNNDLDNSDLSLSSILKFNNIKLNNSIDDNDNVDDDRVSLISEPYDDRDDDDIYNNLPINKNSKCTFNLSSPHNSQTTLLLNNYKNNILNNATTPIHGYFDNNFSNASNPNTNDGNNNNNNYNINNNTSSFISVSPFASRPNSTRLKVKYKKPHIEDIIDSANTINMQVKKEGFHNLPIGNTITNSFVMSNGTGEVATRTTHSLNLTTNKNSEVVSVDNESLYEYPLMNNFISNNFSSYKIEYFIQKYFNECFYFNDTFCNKKELNKMKPLDNIDYYIELSNKEFDEVTDVLIEKAELKSHPKDTQDPNDELPQIFHLNEPALSFSQFMRERVCSNFDKFTIISVIKQLDTDFEHIFISKEKQHKFIFTLLKYNYKLNNDVLTISMRSFEKMSGLKKKVLTTCELELIQYLFNN</sequence>
<keyword evidence="2" id="KW-1185">Reference proteome</keyword>
<dbReference type="AlphaFoldDB" id="A0A1B7TC06"/>
<name>A0A1B7TC06_9ASCO</name>
<accession>A0A1B7TC06</accession>
<dbReference type="EMBL" id="LXPE01000020">
    <property type="protein sequence ID" value="OBA26274.1"/>
    <property type="molecule type" value="Genomic_DNA"/>
</dbReference>
<reference evidence="2" key="1">
    <citation type="journal article" date="2016" name="Proc. Natl. Acad. Sci. U.S.A.">
        <title>Comparative genomics of biotechnologically important yeasts.</title>
        <authorList>
            <person name="Riley R."/>
            <person name="Haridas S."/>
            <person name="Wolfe K.H."/>
            <person name="Lopes M.R."/>
            <person name="Hittinger C.T."/>
            <person name="Goeker M."/>
            <person name="Salamov A.A."/>
            <person name="Wisecaver J.H."/>
            <person name="Long T.M."/>
            <person name="Calvey C.H."/>
            <person name="Aerts A.L."/>
            <person name="Barry K.W."/>
            <person name="Choi C."/>
            <person name="Clum A."/>
            <person name="Coughlan A.Y."/>
            <person name="Deshpande S."/>
            <person name="Douglass A.P."/>
            <person name="Hanson S.J."/>
            <person name="Klenk H.-P."/>
            <person name="LaButti K.M."/>
            <person name="Lapidus A."/>
            <person name="Lindquist E.A."/>
            <person name="Lipzen A.M."/>
            <person name="Meier-Kolthoff J.P."/>
            <person name="Ohm R.A."/>
            <person name="Otillar R.P."/>
            <person name="Pangilinan J.L."/>
            <person name="Peng Y."/>
            <person name="Rokas A."/>
            <person name="Rosa C.A."/>
            <person name="Scheuner C."/>
            <person name="Sibirny A.A."/>
            <person name="Slot J.C."/>
            <person name="Stielow J.B."/>
            <person name="Sun H."/>
            <person name="Kurtzman C.P."/>
            <person name="Blackwell M."/>
            <person name="Grigoriev I.V."/>
            <person name="Jeffries T.W."/>
        </authorList>
    </citation>
    <scope>NUCLEOTIDE SEQUENCE [LARGE SCALE GENOMIC DNA]</scope>
    <source>
        <strain evidence="2">NRRL Y-1626</strain>
    </source>
</reference>
<dbReference type="Proteomes" id="UP000092321">
    <property type="component" value="Unassembled WGS sequence"/>
</dbReference>
<evidence type="ECO:0000313" key="2">
    <source>
        <dbReference type="Proteomes" id="UP000092321"/>
    </source>
</evidence>